<gene>
    <name evidence="2" type="ORF">F0M18_08050</name>
</gene>
<feature type="transmembrane region" description="Helical" evidence="1">
    <location>
        <begin position="86"/>
        <end position="105"/>
    </location>
</feature>
<dbReference type="EMBL" id="VTUX01000003">
    <property type="protein sequence ID" value="KAA1192608.1"/>
    <property type="molecule type" value="Genomic_DNA"/>
</dbReference>
<sequence length="236" mass="25215">MSTTARLDSQINKATYLSAIVLFVFTAVSMFGVYDAPAGSTAAEKVAWLNENNGAFVLSWVTQIVQVFTLAAIFAAACWKAFSINPLAAVSGGIVLMLGTMAILITKGTELWILPLAAQDLAAGSASQEPGLTLLSINSQSYPYSLTSYFDYLGLWLWSLFGLLVARPLFQFSTSAKVAAVSLGLFGIIYPVFYGFLVTGVIPLADIMDYSTFMLLAWVGAFAMGIYCRGEAKTGA</sequence>
<evidence type="ECO:0008006" key="4">
    <source>
        <dbReference type="Google" id="ProtNLM"/>
    </source>
</evidence>
<keyword evidence="1" id="KW-0472">Membrane</keyword>
<dbReference type="AlphaFoldDB" id="A0A5B0X1Q8"/>
<organism evidence="2 3">
    <name type="scientific">Pseudohalioglobus sediminis</name>
    <dbReference type="NCBI Taxonomy" id="2606449"/>
    <lineage>
        <taxon>Bacteria</taxon>
        <taxon>Pseudomonadati</taxon>
        <taxon>Pseudomonadota</taxon>
        <taxon>Gammaproteobacteria</taxon>
        <taxon>Cellvibrionales</taxon>
        <taxon>Halieaceae</taxon>
        <taxon>Pseudohalioglobus</taxon>
    </lineage>
</organism>
<dbReference type="Proteomes" id="UP000323708">
    <property type="component" value="Unassembled WGS sequence"/>
</dbReference>
<protein>
    <recommendedName>
        <fullName evidence="4">DUF4386 domain-containing protein</fullName>
    </recommendedName>
</protein>
<feature type="transmembrane region" description="Helical" evidence="1">
    <location>
        <begin position="210"/>
        <end position="228"/>
    </location>
</feature>
<name>A0A5B0X1Q8_9GAMM</name>
<accession>A0A5B0X1Q8</accession>
<feature type="transmembrane region" description="Helical" evidence="1">
    <location>
        <begin position="149"/>
        <end position="166"/>
    </location>
</feature>
<evidence type="ECO:0000256" key="1">
    <source>
        <dbReference type="SAM" id="Phobius"/>
    </source>
</evidence>
<comment type="caution">
    <text evidence="2">The sequence shown here is derived from an EMBL/GenBank/DDBJ whole genome shotgun (WGS) entry which is preliminary data.</text>
</comment>
<keyword evidence="1" id="KW-1133">Transmembrane helix</keyword>
<evidence type="ECO:0000313" key="2">
    <source>
        <dbReference type="EMBL" id="KAA1192608.1"/>
    </source>
</evidence>
<proteinExistence type="predicted"/>
<dbReference type="RefSeq" id="WP_149610891.1">
    <property type="nucleotide sequence ID" value="NZ_VTUX01000003.1"/>
</dbReference>
<feature type="transmembrane region" description="Helical" evidence="1">
    <location>
        <begin position="14"/>
        <end position="34"/>
    </location>
</feature>
<keyword evidence="3" id="KW-1185">Reference proteome</keyword>
<keyword evidence="1" id="KW-0812">Transmembrane</keyword>
<evidence type="ECO:0000313" key="3">
    <source>
        <dbReference type="Proteomes" id="UP000323708"/>
    </source>
</evidence>
<feature type="transmembrane region" description="Helical" evidence="1">
    <location>
        <begin position="54"/>
        <end position="79"/>
    </location>
</feature>
<reference evidence="2 3" key="1">
    <citation type="submission" date="2019-09" db="EMBL/GenBank/DDBJ databases">
        <authorList>
            <person name="Chen X.-Y."/>
        </authorList>
    </citation>
    <scope>NUCLEOTIDE SEQUENCE [LARGE SCALE GENOMIC DNA]</scope>
    <source>
        <strain evidence="2 3">NY5</strain>
    </source>
</reference>
<feature type="transmembrane region" description="Helical" evidence="1">
    <location>
        <begin position="178"/>
        <end position="204"/>
    </location>
</feature>